<evidence type="ECO:0000313" key="8">
    <source>
        <dbReference type="Proteomes" id="UP000523682"/>
    </source>
</evidence>
<dbReference type="GO" id="GO:0005987">
    <property type="term" value="P:sucrose catabolic process"/>
    <property type="evidence" value="ECO:0007669"/>
    <property type="project" value="TreeGrafter"/>
</dbReference>
<comment type="caution">
    <text evidence="7">The sequence shown here is derived from an EMBL/GenBank/DDBJ whole genome shotgun (WGS) entry which is preliminary data.</text>
</comment>
<dbReference type="Gene3D" id="2.60.120.560">
    <property type="entry name" value="Exo-inulinase, domain 1"/>
    <property type="match status" value="1"/>
</dbReference>
<dbReference type="Proteomes" id="UP000523682">
    <property type="component" value="Unassembled WGS sequence"/>
</dbReference>
<organism evidence="7 8">
    <name type="scientific">Corynebacterium haemomassiliense</name>
    <dbReference type="NCBI Taxonomy" id="2754726"/>
    <lineage>
        <taxon>Bacteria</taxon>
        <taxon>Bacillati</taxon>
        <taxon>Actinomycetota</taxon>
        <taxon>Actinomycetes</taxon>
        <taxon>Mycobacteriales</taxon>
        <taxon>Corynebacteriaceae</taxon>
        <taxon>Corynebacterium</taxon>
    </lineage>
</organism>
<gene>
    <name evidence="7" type="ORF">H0193_01080</name>
</gene>
<feature type="domain" description="Glycosyl hydrolase family 32 N-terminal" evidence="5">
    <location>
        <begin position="9"/>
        <end position="340"/>
    </location>
</feature>
<evidence type="ECO:0000256" key="3">
    <source>
        <dbReference type="ARBA" id="ARBA00023295"/>
    </source>
</evidence>
<dbReference type="SUPFAM" id="SSF49899">
    <property type="entry name" value="Concanavalin A-like lectins/glucanases"/>
    <property type="match status" value="1"/>
</dbReference>
<dbReference type="RefSeq" id="WP_181888178.1">
    <property type="nucleotide sequence ID" value="NZ_JACDTZ010000001.1"/>
</dbReference>
<keyword evidence="3 4" id="KW-0326">Glycosidase</keyword>
<proteinExistence type="inferred from homology"/>
<dbReference type="SMART" id="SM00640">
    <property type="entry name" value="Glyco_32"/>
    <property type="match status" value="1"/>
</dbReference>
<evidence type="ECO:0000256" key="4">
    <source>
        <dbReference type="RuleBase" id="RU362110"/>
    </source>
</evidence>
<evidence type="ECO:0000256" key="1">
    <source>
        <dbReference type="ARBA" id="ARBA00009902"/>
    </source>
</evidence>
<keyword evidence="8" id="KW-1185">Reference proteome</keyword>
<evidence type="ECO:0000259" key="6">
    <source>
        <dbReference type="Pfam" id="PF08244"/>
    </source>
</evidence>
<dbReference type="InterPro" id="IPR001362">
    <property type="entry name" value="Glyco_hydro_32"/>
</dbReference>
<dbReference type="InterPro" id="IPR023296">
    <property type="entry name" value="Glyco_hydro_beta-prop_sf"/>
</dbReference>
<dbReference type="Gene3D" id="2.115.10.20">
    <property type="entry name" value="Glycosyl hydrolase domain, family 43"/>
    <property type="match status" value="1"/>
</dbReference>
<dbReference type="Pfam" id="PF00251">
    <property type="entry name" value="Glyco_hydro_32N"/>
    <property type="match status" value="1"/>
</dbReference>
<protein>
    <submittedName>
        <fullName evidence="7">GH32 C-terminal domain-containing protein</fullName>
    </submittedName>
</protein>
<comment type="similarity">
    <text evidence="1 4">Belongs to the glycosyl hydrolase 32 family.</text>
</comment>
<dbReference type="EMBL" id="JACDTZ010000001">
    <property type="protein sequence ID" value="MBA5243424.1"/>
    <property type="molecule type" value="Genomic_DNA"/>
</dbReference>
<evidence type="ECO:0000313" key="7">
    <source>
        <dbReference type="EMBL" id="MBA5243424.1"/>
    </source>
</evidence>
<dbReference type="AlphaFoldDB" id="A0A7W2I2X2"/>
<evidence type="ECO:0000256" key="2">
    <source>
        <dbReference type="ARBA" id="ARBA00022801"/>
    </source>
</evidence>
<keyword evidence="2 4" id="KW-0378">Hydrolase</keyword>
<name>A0A7W2I2X2_9CORY</name>
<dbReference type="PANTHER" id="PTHR42800:SF3">
    <property type="entry name" value="GLYCOSYL HYDROLASE FAMILY 32 N-TERMINAL DOMAIN-CONTAINING PROTEIN"/>
    <property type="match status" value="1"/>
</dbReference>
<accession>A0A7W2I2X2</accession>
<dbReference type="SUPFAM" id="SSF75005">
    <property type="entry name" value="Arabinanase/levansucrase/invertase"/>
    <property type="match status" value="1"/>
</dbReference>
<dbReference type="PANTHER" id="PTHR42800">
    <property type="entry name" value="EXOINULINASE INUD (AFU_ORTHOLOGUE AFUA_5G00480)"/>
    <property type="match status" value="1"/>
</dbReference>
<feature type="domain" description="Glycosyl hydrolase family 32 C-terminal" evidence="6">
    <location>
        <begin position="386"/>
        <end position="454"/>
    </location>
</feature>
<dbReference type="InterPro" id="IPR013189">
    <property type="entry name" value="Glyco_hydro_32_C"/>
</dbReference>
<dbReference type="Pfam" id="PF08244">
    <property type="entry name" value="Glyco_hydro_32C"/>
    <property type="match status" value="1"/>
</dbReference>
<evidence type="ECO:0000259" key="5">
    <source>
        <dbReference type="Pfam" id="PF00251"/>
    </source>
</evidence>
<sequence length="466" mass="50547">MTVYRPELHVTAERGILEGPAGIYRTGAASERVWNMFYQYRPTPDAPSRWGHQQSEEDPFSWVDCNDVIVPVGGEIAVRAGSVSPAGDGVDLYFTSATAAGNTIQVAHVPHVDELCSDLDEDTDLDVSAAASRLGAVVEDVAGVSNFRSPCVVPDWDADTDRDDAHDGWLMLAVSGPETAPKPVVLTSEDGRDWKLEGVLEFEGETGFDLDASLVAPRIVRLRDEVDGQIRDVLFATLERDGKDTAVYAVGELRGNVFRVDTPFTIVDHGHDFTRPRNTTYNLVETAKLYERAYLYGFMTNTDRAGDPTQEPNWDAEGWANALTLPRRVTLQGGRLYQVPAPGLPDAVDSTDRARMWAGLCEVAPGSSVVVEVLDGNGEPGVVITHSGDQITLDRLDGSPATAALNDEDEDNITVIVDGSTIEVYAGGGSVVMSSRVWLDGGCSGIRTRAHDGAEIHSEWRRGYVR</sequence>
<dbReference type="InterPro" id="IPR013148">
    <property type="entry name" value="Glyco_hydro_32_N"/>
</dbReference>
<dbReference type="GO" id="GO:0004575">
    <property type="term" value="F:sucrose alpha-glucosidase activity"/>
    <property type="evidence" value="ECO:0007669"/>
    <property type="project" value="TreeGrafter"/>
</dbReference>
<dbReference type="InterPro" id="IPR013320">
    <property type="entry name" value="ConA-like_dom_sf"/>
</dbReference>
<dbReference type="GO" id="GO:0005737">
    <property type="term" value="C:cytoplasm"/>
    <property type="evidence" value="ECO:0007669"/>
    <property type="project" value="TreeGrafter"/>
</dbReference>
<reference evidence="7 8" key="1">
    <citation type="submission" date="2020-07" db="EMBL/GenBank/DDBJ databases">
        <title>Draft genome and description of Corynebacterium haemomassiliense strain Marseile-Q3615 sp. nov.</title>
        <authorList>
            <person name="Boxberger M."/>
            <person name="La Scola B."/>
        </authorList>
    </citation>
    <scope>NUCLEOTIDE SEQUENCE [LARGE SCALE GENOMIC DNA]</scope>
    <source>
        <strain evidence="7 8">Marseille-Q3615</strain>
    </source>
</reference>